<dbReference type="EMBL" id="LGRX02023867">
    <property type="protein sequence ID" value="KAK3254239.1"/>
    <property type="molecule type" value="Genomic_DNA"/>
</dbReference>
<gene>
    <name evidence="1" type="ORF">CYMTET_36542</name>
</gene>
<organism evidence="1 2">
    <name type="scientific">Cymbomonas tetramitiformis</name>
    <dbReference type="NCBI Taxonomy" id="36881"/>
    <lineage>
        <taxon>Eukaryota</taxon>
        <taxon>Viridiplantae</taxon>
        <taxon>Chlorophyta</taxon>
        <taxon>Pyramimonadophyceae</taxon>
        <taxon>Pyramimonadales</taxon>
        <taxon>Pyramimonadaceae</taxon>
        <taxon>Cymbomonas</taxon>
    </lineage>
</organism>
<evidence type="ECO:0000313" key="2">
    <source>
        <dbReference type="Proteomes" id="UP001190700"/>
    </source>
</evidence>
<name>A0AAE0CH38_9CHLO</name>
<protein>
    <submittedName>
        <fullName evidence="1">Uncharacterized protein</fullName>
    </submittedName>
</protein>
<comment type="caution">
    <text evidence="1">The sequence shown here is derived from an EMBL/GenBank/DDBJ whole genome shotgun (WGS) entry which is preliminary data.</text>
</comment>
<evidence type="ECO:0000313" key="1">
    <source>
        <dbReference type="EMBL" id="KAK3254239.1"/>
    </source>
</evidence>
<keyword evidence="2" id="KW-1185">Reference proteome</keyword>
<reference evidence="1 2" key="1">
    <citation type="journal article" date="2015" name="Genome Biol. Evol.">
        <title>Comparative Genomics of a Bacterivorous Green Alga Reveals Evolutionary Causalities and Consequences of Phago-Mixotrophic Mode of Nutrition.</title>
        <authorList>
            <person name="Burns J.A."/>
            <person name="Paasch A."/>
            <person name="Narechania A."/>
            <person name="Kim E."/>
        </authorList>
    </citation>
    <scope>NUCLEOTIDE SEQUENCE [LARGE SCALE GENOMIC DNA]</scope>
    <source>
        <strain evidence="1 2">PLY_AMNH</strain>
    </source>
</reference>
<accession>A0AAE0CH38</accession>
<proteinExistence type="predicted"/>
<dbReference type="Proteomes" id="UP001190700">
    <property type="component" value="Unassembled WGS sequence"/>
</dbReference>
<dbReference type="AlphaFoldDB" id="A0AAE0CH38"/>
<sequence>MAEMPGRPAELAEHNSPPGDGALGVSLAARFLRAQGGSAAASAVAVGSMLAADFPAVRDTDGFHPAKISSHGATIALGDARFEEERGGLQIASAGGAAAGGAAAESAAI</sequence>